<keyword evidence="2" id="KW-1185">Reference proteome</keyword>
<dbReference type="Proteomes" id="UP000237105">
    <property type="component" value="Unassembled WGS sequence"/>
</dbReference>
<organism evidence="1 2">
    <name type="scientific">Parasponia andersonii</name>
    <name type="common">Sponia andersonii</name>
    <dbReference type="NCBI Taxonomy" id="3476"/>
    <lineage>
        <taxon>Eukaryota</taxon>
        <taxon>Viridiplantae</taxon>
        <taxon>Streptophyta</taxon>
        <taxon>Embryophyta</taxon>
        <taxon>Tracheophyta</taxon>
        <taxon>Spermatophyta</taxon>
        <taxon>Magnoliopsida</taxon>
        <taxon>eudicotyledons</taxon>
        <taxon>Gunneridae</taxon>
        <taxon>Pentapetalae</taxon>
        <taxon>rosids</taxon>
        <taxon>fabids</taxon>
        <taxon>Rosales</taxon>
        <taxon>Cannabaceae</taxon>
        <taxon>Parasponia</taxon>
    </lineage>
</organism>
<evidence type="ECO:0000313" key="1">
    <source>
        <dbReference type="EMBL" id="PON72755.1"/>
    </source>
</evidence>
<sequence>MEYKHDDDELTDVRYAVQVEETLSRYICWCLKDLEKDFEELKVGVTVFKLKNSVEKWNEKAKESREIGNKSLMDFLERLEDQSGDEETQVINEVKAVAVHLGIELSEILIDYFFLFELNEMMGLIGFVKNMIQPLRVEESSIIVVEMVTSVFK</sequence>
<proteinExistence type="predicted"/>
<evidence type="ECO:0000313" key="2">
    <source>
        <dbReference type="Proteomes" id="UP000237105"/>
    </source>
</evidence>
<reference evidence="2" key="1">
    <citation type="submission" date="2016-06" db="EMBL/GenBank/DDBJ databases">
        <title>Parallel loss of symbiosis genes in relatives of nitrogen-fixing non-legume Parasponia.</title>
        <authorList>
            <person name="Van Velzen R."/>
            <person name="Holmer R."/>
            <person name="Bu F."/>
            <person name="Rutten L."/>
            <person name="Van Zeijl A."/>
            <person name="Liu W."/>
            <person name="Santuari L."/>
            <person name="Cao Q."/>
            <person name="Sharma T."/>
            <person name="Shen D."/>
            <person name="Roswanjaya Y."/>
            <person name="Wardhani T."/>
            <person name="Kalhor M.S."/>
            <person name="Jansen J."/>
            <person name="Van den Hoogen J."/>
            <person name="Gungor B."/>
            <person name="Hartog M."/>
            <person name="Hontelez J."/>
            <person name="Verver J."/>
            <person name="Yang W.-C."/>
            <person name="Schijlen E."/>
            <person name="Repin R."/>
            <person name="Schilthuizen M."/>
            <person name="Schranz E."/>
            <person name="Heidstra R."/>
            <person name="Miyata K."/>
            <person name="Fedorova E."/>
            <person name="Kohlen W."/>
            <person name="Bisseling T."/>
            <person name="Smit S."/>
            <person name="Geurts R."/>
        </authorList>
    </citation>
    <scope>NUCLEOTIDE SEQUENCE [LARGE SCALE GENOMIC DNA]</scope>
    <source>
        <strain evidence="2">cv. WU1-14</strain>
    </source>
</reference>
<gene>
    <name evidence="1" type="ORF">PanWU01x14_062240</name>
</gene>
<comment type="caution">
    <text evidence="1">The sequence shown here is derived from an EMBL/GenBank/DDBJ whole genome shotgun (WGS) entry which is preliminary data.</text>
</comment>
<dbReference type="EMBL" id="JXTB01000037">
    <property type="protein sequence ID" value="PON72755.1"/>
    <property type="molecule type" value="Genomic_DNA"/>
</dbReference>
<dbReference type="AlphaFoldDB" id="A0A2P5DHM7"/>
<name>A0A2P5DHM7_PARAD</name>
<accession>A0A2P5DHM7</accession>
<protein>
    <submittedName>
        <fullName evidence="1">Uncharacterized protein</fullName>
    </submittedName>
</protein>